<sequence>MPHVLRTLIAMLIFASGVHMSQCHAVECHGAIRVGYRGGTGAVGDLTFADLTPNIPLRLRIGLGYARLNPGNPEEAREIFINNATNGTPERSGRVWDYALDMLFPLRGSGPLQLWTATGPRHARFTGNFKYVGGNEDFDITCHQWGWGIGLESRTRMGSSAQLLLSAGVDKFFNAPLQGHDTSYSPDGESVNAREDFDYESADAAIHQPQVRLRLMAGVGFRLN</sequence>
<gene>
    <name evidence="2" type="ORF">ACFL6M_06255</name>
</gene>
<dbReference type="Gene3D" id="2.40.160.70">
    <property type="entry name" value="outer membrane protein from Thermus thermophilus HB27"/>
    <property type="match status" value="1"/>
</dbReference>
<evidence type="ECO:0000313" key="2">
    <source>
        <dbReference type="EMBL" id="MFC1573185.1"/>
    </source>
</evidence>
<evidence type="ECO:0000313" key="3">
    <source>
        <dbReference type="Proteomes" id="UP001593833"/>
    </source>
</evidence>
<feature type="signal peptide" evidence="1">
    <location>
        <begin position="1"/>
        <end position="25"/>
    </location>
</feature>
<dbReference type="Proteomes" id="UP001593833">
    <property type="component" value="Unassembled WGS sequence"/>
</dbReference>
<keyword evidence="1" id="KW-0732">Signal</keyword>
<feature type="chain" id="PRO_5047224096" description="Outer membrane protein beta-barrel domain-containing protein" evidence="1">
    <location>
        <begin position="26"/>
        <end position="224"/>
    </location>
</feature>
<dbReference type="EMBL" id="JBHPKH010000091">
    <property type="protein sequence ID" value="MFC1573185.1"/>
    <property type="molecule type" value="Genomic_DNA"/>
</dbReference>
<protein>
    <recommendedName>
        <fullName evidence="4">Outer membrane protein beta-barrel domain-containing protein</fullName>
    </recommendedName>
</protein>
<comment type="caution">
    <text evidence="2">The sequence shown here is derived from an EMBL/GenBank/DDBJ whole genome shotgun (WGS) entry which is preliminary data.</text>
</comment>
<organism evidence="2 3">
    <name type="scientific">Eiseniibacteriota bacterium</name>
    <dbReference type="NCBI Taxonomy" id="2212470"/>
    <lineage>
        <taxon>Bacteria</taxon>
        <taxon>Candidatus Eiseniibacteriota</taxon>
    </lineage>
</organism>
<name>A0ABV6YLH9_UNCEI</name>
<evidence type="ECO:0008006" key="4">
    <source>
        <dbReference type="Google" id="ProtNLM"/>
    </source>
</evidence>
<proteinExistence type="predicted"/>
<evidence type="ECO:0000256" key="1">
    <source>
        <dbReference type="SAM" id="SignalP"/>
    </source>
</evidence>
<reference evidence="2 3" key="1">
    <citation type="submission" date="2024-09" db="EMBL/GenBank/DDBJ databases">
        <authorList>
            <person name="D'Angelo T."/>
        </authorList>
    </citation>
    <scope>NUCLEOTIDE SEQUENCE [LARGE SCALE GENOMIC DNA]</scope>
    <source>
        <strain evidence="2">SAG AM-320-E07</strain>
    </source>
</reference>
<keyword evidence="3" id="KW-1185">Reference proteome</keyword>
<accession>A0ABV6YLH9</accession>